<name>A0A1G6RIS0_9EURY</name>
<organism evidence="2 5">
    <name type="scientific">Natrinema hispanicum</name>
    <dbReference type="NCBI Taxonomy" id="392421"/>
    <lineage>
        <taxon>Archaea</taxon>
        <taxon>Methanobacteriati</taxon>
        <taxon>Methanobacteriota</taxon>
        <taxon>Stenosarchaea group</taxon>
        <taxon>Halobacteria</taxon>
        <taxon>Halobacteriales</taxon>
        <taxon>Natrialbaceae</taxon>
        <taxon>Natrinema</taxon>
    </lineage>
</organism>
<evidence type="ECO:0000313" key="4">
    <source>
        <dbReference type="Proteomes" id="UP000199320"/>
    </source>
</evidence>
<keyword evidence="1" id="KW-0812">Transmembrane</keyword>
<dbReference type="STRING" id="392421.SAMN04488694_108103"/>
<dbReference type="EMBL" id="FMZP01000011">
    <property type="protein sequence ID" value="SDD04549.1"/>
    <property type="molecule type" value="Genomic_DNA"/>
</dbReference>
<accession>A0A1G6RIS0</accession>
<keyword evidence="1" id="KW-1133">Transmembrane helix</keyword>
<keyword evidence="1" id="KW-0472">Membrane</keyword>
<evidence type="ECO:0000313" key="5">
    <source>
        <dbReference type="Proteomes" id="UP000324021"/>
    </source>
</evidence>
<dbReference type="AlphaFoldDB" id="A0A1G6RIS0"/>
<dbReference type="Proteomes" id="UP000199320">
    <property type="component" value="Unassembled WGS sequence"/>
</dbReference>
<protein>
    <submittedName>
        <fullName evidence="2">Uncharacterized protein</fullName>
    </submittedName>
</protein>
<evidence type="ECO:0000256" key="1">
    <source>
        <dbReference type="SAM" id="Phobius"/>
    </source>
</evidence>
<keyword evidence="4" id="KW-1185">Reference proteome</keyword>
<reference evidence="3" key="1">
    <citation type="submission" date="2016-10" db="EMBL/GenBank/DDBJ databases">
        <authorList>
            <person name="de Groot N.N."/>
        </authorList>
    </citation>
    <scope>NUCLEOTIDE SEQUENCE [LARGE SCALE GENOMIC DNA]</scope>
    <source>
        <strain evidence="3">CDM_6</strain>
    </source>
</reference>
<gene>
    <name evidence="3" type="ORF">SAMN04488694_108103</name>
    <name evidence="2" type="ORF">SAMN05192552_101185</name>
</gene>
<dbReference type="Proteomes" id="UP000324021">
    <property type="component" value="Unassembled WGS sequence"/>
</dbReference>
<feature type="transmembrane region" description="Helical" evidence="1">
    <location>
        <begin position="14"/>
        <end position="39"/>
    </location>
</feature>
<reference evidence="4 5" key="2">
    <citation type="submission" date="2016-10" db="EMBL/GenBank/DDBJ databases">
        <authorList>
            <person name="Varghese N."/>
            <person name="Submissions S."/>
        </authorList>
    </citation>
    <scope>NUCLEOTIDE SEQUENCE [LARGE SCALE GENOMIC DNA]</scope>
    <source>
        <strain evidence="2 5">CDM_1</strain>
        <strain evidence="4">CDM_6</strain>
    </source>
</reference>
<evidence type="ECO:0000313" key="2">
    <source>
        <dbReference type="EMBL" id="SDD04549.1"/>
    </source>
</evidence>
<proteinExistence type="predicted"/>
<evidence type="ECO:0000313" key="3">
    <source>
        <dbReference type="EMBL" id="SET56484.1"/>
    </source>
</evidence>
<sequence>MAAMIAAIWQAGRILVPLGIAALVTGLGLLVFFGVVTALP</sequence>
<dbReference type="EMBL" id="FOIC01000008">
    <property type="protein sequence ID" value="SET56484.1"/>
    <property type="molecule type" value="Genomic_DNA"/>
</dbReference>